<evidence type="ECO:0000313" key="2">
    <source>
        <dbReference type="Proteomes" id="UP000441102"/>
    </source>
</evidence>
<organism evidence="1 2">
    <name type="scientific">Brucella anthropi</name>
    <name type="common">Ochrobactrum anthropi</name>
    <dbReference type="NCBI Taxonomy" id="529"/>
    <lineage>
        <taxon>Bacteria</taxon>
        <taxon>Pseudomonadati</taxon>
        <taxon>Pseudomonadota</taxon>
        <taxon>Alphaproteobacteria</taxon>
        <taxon>Hyphomicrobiales</taxon>
        <taxon>Brucellaceae</taxon>
        <taxon>Brucella/Ochrobactrum group</taxon>
        <taxon>Brucella</taxon>
    </lineage>
</organism>
<accession>A0A6I0E070</accession>
<dbReference type="RefSeq" id="WP_151576316.1">
    <property type="nucleotide sequence ID" value="NZ_WBWX01000001.1"/>
</dbReference>
<dbReference type="EMBL" id="WBWX01000001">
    <property type="protein sequence ID" value="KAB2803284.1"/>
    <property type="molecule type" value="Genomic_DNA"/>
</dbReference>
<sequence length="134" mass="14907">MNSKAVINIACQQLGLDEDVKRAMYMRVTGCNSLRAMTERQLIAVVEELKRRGFKVKSGGKTLPGSTKPYIRLIHALWRSCYQKGVINDGSRSALRSFVKNHAPVDDPDFLTSDQATPIIEGLKAMEKRGVSRA</sequence>
<name>A0A6I0E070_BRUAN</name>
<comment type="caution">
    <text evidence="1">The sequence shown here is derived from an EMBL/GenBank/DDBJ whole genome shotgun (WGS) entry which is preliminary data.</text>
</comment>
<evidence type="ECO:0000313" key="1">
    <source>
        <dbReference type="EMBL" id="KAB2803284.1"/>
    </source>
</evidence>
<proteinExistence type="predicted"/>
<dbReference type="Proteomes" id="UP000441102">
    <property type="component" value="Unassembled WGS sequence"/>
</dbReference>
<protein>
    <submittedName>
        <fullName evidence="1">Regulatory protein GemA</fullName>
    </submittedName>
</protein>
<gene>
    <name evidence="1" type="ORF">F9L06_03765</name>
</gene>
<dbReference type="Pfam" id="PF06252">
    <property type="entry name" value="GemA"/>
    <property type="match status" value="1"/>
</dbReference>
<dbReference type="AlphaFoldDB" id="A0A6I0E070"/>
<dbReference type="InterPro" id="IPR009363">
    <property type="entry name" value="Phage_Mu_Gp16"/>
</dbReference>
<reference evidence="1 2" key="1">
    <citation type="submission" date="2019-09" db="EMBL/GenBank/DDBJ databases">
        <title>Taxonomic organization of the family Brucellaceae based on a phylogenomic approach.</title>
        <authorList>
            <person name="Leclercq S."/>
            <person name="Cloeckaert A."/>
            <person name="Zygmunt M.S."/>
        </authorList>
    </citation>
    <scope>NUCLEOTIDE SEQUENCE [LARGE SCALE GENOMIC DNA]</scope>
    <source>
        <strain evidence="1 2">CCUG 34461</strain>
    </source>
</reference>